<accession>A0A176RTC7</accession>
<evidence type="ECO:0008006" key="3">
    <source>
        <dbReference type="Google" id="ProtNLM"/>
    </source>
</evidence>
<sequence length="219" mass="25137">MKILICGEGEHDMGGKTYCPRKNRYEINEGWIQKFIRKMKPNLDIVFEIRHRKELISFSGKKKRFGLKGHGEKAFSAMMIAKREGYDAVVFMVDADTKDLKQWKVKYQEILDGFSAVEGAPIACVPKSASESWLLCDSQAWAALGLSDLKALPTEPEIIWGKRNDPNANHPHQYFKRICQKANMPDNKYTRWEIAELSDINIIEEKCPNSFTVFYQALG</sequence>
<protein>
    <recommendedName>
        <fullName evidence="3">DUF4276 family protein</fullName>
    </recommendedName>
</protein>
<keyword evidence="2" id="KW-1185">Reference proteome</keyword>
<dbReference type="EMBL" id="LUTY01002985">
    <property type="protein sequence ID" value="OAD19012.1"/>
    <property type="molecule type" value="Genomic_DNA"/>
</dbReference>
<dbReference type="AlphaFoldDB" id="A0A176RTC7"/>
<dbReference type="Proteomes" id="UP000076962">
    <property type="component" value="Unassembled WGS sequence"/>
</dbReference>
<proteinExistence type="predicted"/>
<reference evidence="1 2" key="1">
    <citation type="submission" date="2016-05" db="EMBL/GenBank/DDBJ databases">
        <title>Single-cell genome of chain-forming Candidatus Thiomargarita nelsonii and comparison to other large sulfur-oxidizing bacteria.</title>
        <authorList>
            <person name="Winkel M."/>
            <person name="Salman V."/>
            <person name="Woyke T."/>
            <person name="Schulz-Vogt H."/>
            <person name="Richter M."/>
            <person name="Flood B."/>
            <person name="Bailey J."/>
            <person name="Amann R."/>
            <person name="Mussmann M."/>
        </authorList>
    </citation>
    <scope>NUCLEOTIDE SEQUENCE [LARGE SCALE GENOMIC DNA]</scope>
    <source>
        <strain evidence="1 2">THI036</strain>
    </source>
</reference>
<gene>
    <name evidence="1" type="ORF">THIOM_005376</name>
</gene>
<evidence type="ECO:0000313" key="1">
    <source>
        <dbReference type="EMBL" id="OAD19012.1"/>
    </source>
</evidence>
<name>A0A176RTC7_9GAMM</name>
<organism evidence="1 2">
    <name type="scientific">Candidatus Thiomargarita nelsonii</name>
    <dbReference type="NCBI Taxonomy" id="1003181"/>
    <lineage>
        <taxon>Bacteria</taxon>
        <taxon>Pseudomonadati</taxon>
        <taxon>Pseudomonadota</taxon>
        <taxon>Gammaproteobacteria</taxon>
        <taxon>Thiotrichales</taxon>
        <taxon>Thiotrichaceae</taxon>
        <taxon>Thiomargarita</taxon>
    </lineage>
</organism>
<evidence type="ECO:0000313" key="2">
    <source>
        <dbReference type="Proteomes" id="UP000076962"/>
    </source>
</evidence>
<comment type="caution">
    <text evidence="1">The sequence shown here is derived from an EMBL/GenBank/DDBJ whole genome shotgun (WGS) entry which is preliminary data.</text>
</comment>